<sequence length="130" mass="15487">MARFSLTRTGSADYRDYLRSPQWGFRRVRWFRDARSRGCEPACPVCQLTLTEAGTLDLHHLRYDGVQRETSTGAWKAQEKDEDLMPMCRAHHEQLHAFLDARKEYLGWDRRRATVLIVVRMIRRYRKKTT</sequence>
<reference evidence="1 2" key="1">
    <citation type="submission" date="2018-07" db="EMBL/GenBank/DDBJ databases">
        <title>Sequencing the genomes of 1000 actinobacteria strains.</title>
        <authorList>
            <person name="Klenk H.-P."/>
        </authorList>
    </citation>
    <scope>NUCLEOTIDE SEQUENCE [LARGE SCALE GENOMIC DNA]</scope>
    <source>
        <strain evidence="1 2">DSM 14442</strain>
    </source>
</reference>
<keyword evidence="2" id="KW-1185">Reference proteome</keyword>
<protein>
    <submittedName>
        <fullName evidence="1">Uncharacterized protein</fullName>
    </submittedName>
</protein>
<proteinExistence type="predicted"/>
<organism evidence="1 2">
    <name type="scientific">Citricoccus muralis</name>
    <dbReference type="NCBI Taxonomy" id="169134"/>
    <lineage>
        <taxon>Bacteria</taxon>
        <taxon>Bacillati</taxon>
        <taxon>Actinomycetota</taxon>
        <taxon>Actinomycetes</taxon>
        <taxon>Micrococcales</taxon>
        <taxon>Micrococcaceae</taxon>
        <taxon>Citricoccus</taxon>
    </lineage>
</organism>
<dbReference type="EMBL" id="QREH01000001">
    <property type="protein sequence ID" value="REE02308.1"/>
    <property type="molecule type" value="Genomic_DNA"/>
</dbReference>
<dbReference type="Proteomes" id="UP000256727">
    <property type="component" value="Unassembled WGS sequence"/>
</dbReference>
<evidence type="ECO:0000313" key="2">
    <source>
        <dbReference type="Proteomes" id="UP000256727"/>
    </source>
</evidence>
<dbReference type="OrthoDB" id="3216707at2"/>
<dbReference type="AlphaFoldDB" id="A0A3D9L7I8"/>
<gene>
    <name evidence="1" type="ORF">C8E99_0075</name>
</gene>
<evidence type="ECO:0000313" key="1">
    <source>
        <dbReference type="EMBL" id="REE02308.1"/>
    </source>
</evidence>
<accession>A0A3D9L7I8</accession>
<comment type="caution">
    <text evidence="1">The sequence shown here is derived from an EMBL/GenBank/DDBJ whole genome shotgun (WGS) entry which is preliminary data.</text>
</comment>
<name>A0A3D9L7I8_9MICC</name>
<dbReference type="RefSeq" id="WP_115930609.1">
    <property type="nucleotide sequence ID" value="NZ_QREH01000001.1"/>
</dbReference>